<sequence>MNNKYKKIRWGIIGLGNIAEKFAEDMQAVDSGLLYAVGSRNSSKARNFAEKHHVQKAYDSYAGLLKDENIDAVYIATPHSLHKENALACLKNKKAVLCEKPLAMNEAEVKEMIYMAKSNNVLLMEAMWTYFLPHYRYVLELLDRNEFGKLKKLEADFGFKSEFDKKSRLFDKKLGGGSLLDIGIYPVFAALSVLGVPDKIDATAHFLDNNIDTQCQIKFTYPDQVIAQLKSTVIENTPTTATFYCEHGIIKINKNFYGPTTVSILSGTDSQTVDFGYHTKGYTYEIEHFNRLLIDGKKESPVMSHDFSLRLIKTLDQIRDQIGLKY</sequence>
<dbReference type="EMBL" id="CP094326">
    <property type="protein sequence ID" value="UNY97808.1"/>
    <property type="molecule type" value="Genomic_DNA"/>
</dbReference>
<name>A0ABY3YJD5_9FLAO</name>
<reference evidence="5 6" key="1">
    <citation type="journal article" date="2018" name="Int. J. Syst. Evol. Microbiol.">
        <title>Zhouia spongiae sp. nov., isolated from a marine sponge.</title>
        <authorList>
            <person name="Zhuang L."/>
            <person name="Lin B."/>
            <person name="Qin F."/>
            <person name="Luo L."/>
        </authorList>
    </citation>
    <scope>NUCLEOTIDE SEQUENCE [LARGE SCALE GENOMIC DNA]</scope>
    <source>
        <strain evidence="5 6">HN-Y44</strain>
    </source>
</reference>
<feature type="domain" description="Gfo/Idh/MocA-like oxidoreductase N-terminal" evidence="3">
    <location>
        <begin position="8"/>
        <end position="125"/>
    </location>
</feature>
<dbReference type="InterPro" id="IPR055170">
    <property type="entry name" value="GFO_IDH_MocA-like_dom"/>
</dbReference>
<keyword evidence="6" id="KW-1185">Reference proteome</keyword>
<proteinExistence type="inferred from homology"/>
<dbReference type="SUPFAM" id="SSF51735">
    <property type="entry name" value="NAD(P)-binding Rossmann-fold domains"/>
    <property type="match status" value="1"/>
</dbReference>
<dbReference type="PANTHER" id="PTHR22604">
    <property type="entry name" value="OXIDOREDUCTASES"/>
    <property type="match status" value="1"/>
</dbReference>
<dbReference type="InterPro" id="IPR000683">
    <property type="entry name" value="Gfo/Idh/MocA-like_OxRdtase_N"/>
</dbReference>
<dbReference type="SUPFAM" id="SSF55347">
    <property type="entry name" value="Glyceraldehyde-3-phosphate dehydrogenase-like, C-terminal domain"/>
    <property type="match status" value="1"/>
</dbReference>
<dbReference type="InterPro" id="IPR050984">
    <property type="entry name" value="Gfo/Idh/MocA_domain"/>
</dbReference>
<comment type="similarity">
    <text evidence="1">Belongs to the Gfo/Idh/MocA family.</text>
</comment>
<keyword evidence="2" id="KW-0560">Oxidoreductase</keyword>
<dbReference type="Pfam" id="PF01408">
    <property type="entry name" value="GFO_IDH_MocA"/>
    <property type="match status" value="1"/>
</dbReference>
<accession>A0ABY3YJD5</accession>
<dbReference type="Gene3D" id="3.40.50.720">
    <property type="entry name" value="NAD(P)-binding Rossmann-like Domain"/>
    <property type="match status" value="1"/>
</dbReference>
<evidence type="ECO:0000256" key="1">
    <source>
        <dbReference type="ARBA" id="ARBA00010928"/>
    </source>
</evidence>
<dbReference type="Gene3D" id="3.30.360.10">
    <property type="entry name" value="Dihydrodipicolinate Reductase, domain 2"/>
    <property type="match status" value="1"/>
</dbReference>
<dbReference type="Pfam" id="PF22725">
    <property type="entry name" value="GFO_IDH_MocA_C3"/>
    <property type="match status" value="1"/>
</dbReference>
<organism evidence="5 6">
    <name type="scientific">Zhouia spongiae</name>
    <dbReference type="NCBI Taxonomy" id="2202721"/>
    <lineage>
        <taxon>Bacteria</taxon>
        <taxon>Pseudomonadati</taxon>
        <taxon>Bacteroidota</taxon>
        <taxon>Flavobacteriia</taxon>
        <taxon>Flavobacteriales</taxon>
        <taxon>Flavobacteriaceae</taxon>
        <taxon>Zhouia</taxon>
    </lineage>
</organism>
<dbReference type="Proteomes" id="UP000829476">
    <property type="component" value="Chromosome"/>
</dbReference>
<feature type="domain" description="GFO/IDH/MocA-like oxidoreductase" evidence="4">
    <location>
        <begin position="135"/>
        <end position="250"/>
    </location>
</feature>
<dbReference type="RefSeq" id="WP_242936219.1">
    <property type="nucleotide sequence ID" value="NZ_CP094326.1"/>
</dbReference>
<evidence type="ECO:0000259" key="3">
    <source>
        <dbReference type="Pfam" id="PF01408"/>
    </source>
</evidence>
<evidence type="ECO:0000256" key="2">
    <source>
        <dbReference type="ARBA" id="ARBA00023002"/>
    </source>
</evidence>
<gene>
    <name evidence="5" type="ORF">MQE36_12005</name>
</gene>
<dbReference type="InterPro" id="IPR036291">
    <property type="entry name" value="NAD(P)-bd_dom_sf"/>
</dbReference>
<evidence type="ECO:0000313" key="6">
    <source>
        <dbReference type="Proteomes" id="UP000829476"/>
    </source>
</evidence>
<evidence type="ECO:0000313" key="5">
    <source>
        <dbReference type="EMBL" id="UNY97808.1"/>
    </source>
</evidence>
<dbReference type="PANTHER" id="PTHR22604:SF105">
    <property type="entry name" value="TRANS-1,2-DIHYDROBENZENE-1,2-DIOL DEHYDROGENASE"/>
    <property type="match status" value="1"/>
</dbReference>
<evidence type="ECO:0000259" key="4">
    <source>
        <dbReference type="Pfam" id="PF22725"/>
    </source>
</evidence>
<protein>
    <submittedName>
        <fullName evidence="5">Gfo/Idh/MocA family oxidoreductase</fullName>
    </submittedName>
</protein>